<dbReference type="EMBL" id="JARBCY010000046">
    <property type="protein sequence ID" value="MEF3318502.1"/>
    <property type="molecule type" value="Genomic_DNA"/>
</dbReference>
<reference evidence="2 3" key="1">
    <citation type="submission" date="2022-11" db="EMBL/GenBank/DDBJ databases">
        <title>The First Case of Preauricular Fistular Abscess Caused by Peptoniphilus grossensis.</title>
        <authorList>
            <person name="Byun J.-H."/>
        </authorList>
    </citation>
    <scope>NUCLEOTIDE SEQUENCE [LARGE SCALE GENOMIC DNA]</scope>
    <source>
        <strain evidence="2 3">GYB008</strain>
    </source>
</reference>
<evidence type="ECO:0000313" key="3">
    <source>
        <dbReference type="Proteomes" id="UP001328425"/>
    </source>
</evidence>
<sequence>MKKFFYFLLMLLISVPCIALAQDKTTENPKVEKIVTVGYSLKDQSKIFGDKSIEEIDKILDSKCRELLENDFDSTLSRDSYNDYDGLIVTVNYPQSNDDNNISEDVLALPKERINLLANGERRIADSFRYKVGFDVGDMGTAYGGYQSDLTGAYSDRYGQGYIHSLNTYLIEGANFPTRDVVDGDHQSAHCDFYQPYDIGHFRFGIAEFRLESGGRFVFLGVS</sequence>
<feature type="chain" id="PRO_5046671701" evidence="1">
    <location>
        <begin position="22"/>
        <end position="223"/>
    </location>
</feature>
<dbReference type="Proteomes" id="UP001328425">
    <property type="component" value="Unassembled WGS sequence"/>
</dbReference>
<feature type="signal peptide" evidence="1">
    <location>
        <begin position="1"/>
        <end position="21"/>
    </location>
</feature>
<name>A0ABU7XC89_9FIRM</name>
<evidence type="ECO:0000313" key="2">
    <source>
        <dbReference type="EMBL" id="MEF3318502.1"/>
    </source>
</evidence>
<dbReference type="RefSeq" id="WP_332087557.1">
    <property type="nucleotide sequence ID" value="NZ_JARBCY010000046.1"/>
</dbReference>
<evidence type="ECO:0000256" key="1">
    <source>
        <dbReference type="SAM" id="SignalP"/>
    </source>
</evidence>
<accession>A0ABU7XC89</accession>
<protein>
    <submittedName>
        <fullName evidence="2">Uncharacterized protein</fullName>
    </submittedName>
</protein>
<keyword evidence="1" id="KW-0732">Signal</keyword>
<proteinExistence type="predicted"/>
<comment type="caution">
    <text evidence="2">The sequence shown here is derived from an EMBL/GenBank/DDBJ whole genome shotgun (WGS) entry which is preliminary data.</text>
</comment>
<organism evidence="2 3">
    <name type="scientific">Peptoniphilus grossensis</name>
    <dbReference type="NCBI Taxonomy" id="1465756"/>
    <lineage>
        <taxon>Bacteria</taxon>
        <taxon>Bacillati</taxon>
        <taxon>Bacillota</taxon>
        <taxon>Tissierellia</taxon>
        <taxon>Tissierellales</taxon>
        <taxon>Peptoniphilaceae</taxon>
        <taxon>Peptoniphilus</taxon>
    </lineage>
</organism>
<gene>
    <name evidence="2" type="ORF">PV361_07285</name>
</gene>
<keyword evidence="3" id="KW-1185">Reference proteome</keyword>